<dbReference type="OrthoDB" id="498786at2759"/>
<sequence length="235" mass="25608">MAVTAACPCQWRQQVGAAHATWHVSGSASTGQSQGSRREAGGGGGGGGGGVGEGGTVGGGDVRVWQGNSRAVCCGARRRWRTMTCQASSRSYHSAGSSEEPVRFVTAASAIGTRRIWRERIDSSAGRSSSVAMAAPHSVQVSSFRSWRREMRERERIAPRMSPDEEQMTKRSPLDFPAEWERPGPSRRPDIFPQFTPMKTPLPQPMPGDPPEKEDEDEEDDDEDPEPEEEPEPEE</sequence>
<feature type="compositionally biased region" description="Gly residues" evidence="1">
    <location>
        <begin position="41"/>
        <end position="61"/>
    </location>
</feature>
<reference evidence="2 3" key="1">
    <citation type="journal article" date="2018" name="Cell">
        <title>The Chara Genome: Secondary Complexity and Implications for Plant Terrestrialization.</title>
        <authorList>
            <person name="Nishiyama T."/>
            <person name="Sakayama H."/>
            <person name="Vries J.D."/>
            <person name="Buschmann H."/>
            <person name="Saint-Marcoux D."/>
            <person name="Ullrich K.K."/>
            <person name="Haas F.B."/>
            <person name="Vanderstraeten L."/>
            <person name="Becker D."/>
            <person name="Lang D."/>
            <person name="Vosolsobe S."/>
            <person name="Rombauts S."/>
            <person name="Wilhelmsson P.K.I."/>
            <person name="Janitza P."/>
            <person name="Kern R."/>
            <person name="Heyl A."/>
            <person name="Rumpler F."/>
            <person name="Villalobos L.I.A.C."/>
            <person name="Clay J.M."/>
            <person name="Skokan R."/>
            <person name="Toyoda A."/>
            <person name="Suzuki Y."/>
            <person name="Kagoshima H."/>
            <person name="Schijlen E."/>
            <person name="Tajeshwar N."/>
            <person name="Catarino B."/>
            <person name="Hetherington A.J."/>
            <person name="Saltykova A."/>
            <person name="Bonnot C."/>
            <person name="Breuninger H."/>
            <person name="Symeonidi A."/>
            <person name="Radhakrishnan G.V."/>
            <person name="Van Nieuwerburgh F."/>
            <person name="Deforce D."/>
            <person name="Chang C."/>
            <person name="Karol K.G."/>
            <person name="Hedrich R."/>
            <person name="Ulvskov P."/>
            <person name="Glockner G."/>
            <person name="Delwiche C.F."/>
            <person name="Petrasek J."/>
            <person name="Van de Peer Y."/>
            <person name="Friml J."/>
            <person name="Beilby M."/>
            <person name="Dolan L."/>
            <person name="Kohara Y."/>
            <person name="Sugano S."/>
            <person name="Fujiyama A."/>
            <person name="Delaux P.-M."/>
            <person name="Quint M."/>
            <person name="TheiBen G."/>
            <person name="Hagemann M."/>
            <person name="Harholt J."/>
            <person name="Dunand C."/>
            <person name="Zachgo S."/>
            <person name="Langdale J."/>
            <person name="Maumus F."/>
            <person name="Straeten D.V.D."/>
            <person name="Gould S.B."/>
            <person name="Rensing S.A."/>
        </authorList>
    </citation>
    <scope>NUCLEOTIDE SEQUENCE [LARGE SCALE GENOMIC DNA]</scope>
    <source>
        <strain evidence="2 3">S276</strain>
    </source>
</reference>
<gene>
    <name evidence="2" type="ORF">CBR_g48216</name>
</gene>
<evidence type="ECO:0000313" key="3">
    <source>
        <dbReference type="Proteomes" id="UP000265515"/>
    </source>
</evidence>
<feature type="compositionally biased region" description="Low complexity" evidence="1">
    <location>
        <begin position="25"/>
        <end position="35"/>
    </location>
</feature>
<evidence type="ECO:0000313" key="2">
    <source>
        <dbReference type="EMBL" id="GBG88685.1"/>
    </source>
</evidence>
<feature type="compositionally biased region" description="Pro residues" evidence="1">
    <location>
        <begin position="200"/>
        <end position="209"/>
    </location>
</feature>
<dbReference type="Proteomes" id="UP000265515">
    <property type="component" value="Unassembled WGS sequence"/>
</dbReference>
<comment type="caution">
    <text evidence="2">The sequence shown here is derived from an EMBL/GenBank/DDBJ whole genome shotgun (WGS) entry which is preliminary data.</text>
</comment>
<proteinExistence type="predicted"/>
<dbReference type="EMBL" id="BFEA01000689">
    <property type="protein sequence ID" value="GBG88685.1"/>
    <property type="molecule type" value="Genomic_DNA"/>
</dbReference>
<accession>A0A388M2E5</accession>
<dbReference type="AlphaFoldDB" id="A0A388M2E5"/>
<protein>
    <submittedName>
        <fullName evidence="2">Uncharacterized protein</fullName>
    </submittedName>
</protein>
<organism evidence="2 3">
    <name type="scientific">Chara braunii</name>
    <name type="common">Braun's stonewort</name>
    <dbReference type="NCBI Taxonomy" id="69332"/>
    <lineage>
        <taxon>Eukaryota</taxon>
        <taxon>Viridiplantae</taxon>
        <taxon>Streptophyta</taxon>
        <taxon>Charophyceae</taxon>
        <taxon>Charales</taxon>
        <taxon>Characeae</taxon>
        <taxon>Chara</taxon>
    </lineage>
</organism>
<dbReference type="PANTHER" id="PTHR35713">
    <property type="entry name" value="ARGININE/SERINE-RICH-LIKE SPLICING FACTOR"/>
    <property type="match status" value="1"/>
</dbReference>
<dbReference type="PANTHER" id="PTHR35713:SF1">
    <property type="entry name" value="ARGININE_SERINE-RICH-LIKE SPLICING FACTOR"/>
    <property type="match status" value="1"/>
</dbReference>
<feature type="compositionally biased region" description="Basic and acidic residues" evidence="1">
    <location>
        <begin position="167"/>
        <end position="190"/>
    </location>
</feature>
<feature type="compositionally biased region" description="Acidic residues" evidence="1">
    <location>
        <begin position="212"/>
        <end position="235"/>
    </location>
</feature>
<evidence type="ECO:0000256" key="1">
    <source>
        <dbReference type="SAM" id="MobiDB-lite"/>
    </source>
</evidence>
<feature type="region of interest" description="Disordered" evidence="1">
    <location>
        <begin position="154"/>
        <end position="235"/>
    </location>
</feature>
<feature type="region of interest" description="Disordered" evidence="1">
    <location>
        <begin position="22"/>
        <end position="61"/>
    </location>
</feature>
<dbReference type="Gramene" id="GBG88685">
    <property type="protein sequence ID" value="GBG88685"/>
    <property type="gene ID" value="CBR_g48216"/>
</dbReference>
<keyword evidence="3" id="KW-1185">Reference proteome</keyword>
<name>A0A388M2E5_CHABU</name>